<feature type="compositionally biased region" description="Polar residues" evidence="1">
    <location>
        <begin position="1"/>
        <end position="22"/>
    </location>
</feature>
<organism evidence="3 4">
    <name type="scientific">Oribacterium sinus</name>
    <dbReference type="NCBI Taxonomy" id="237576"/>
    <lineage>
        <taxon>Bacteria</taxon>
        <taxon>Bacillati</taxon>
        <taxon>Bacillota</taxon>
        <taxon>Clostridia</taxon>
        <taxon>Lachnospirales</taxon>
        <taxon>Lachnospiraceae</taxon>
        <taxon>Oribacterium</taxon>
    </lineage>
</organism>
<feature type="compositionally biased region" description="Low complexity" evidence="1">
    <location>
        <begin position="508"/>
        <end position="530"/>
    </location>
</feature>
<gene>
    <name evidence="3" type="ORF">HNQ46_001795</name>
</gene>
<keyword evidence="2" id="KW-0472">Membrane</keyword>
<dbReference type="GeneID" id="85015327"/>
<accession>A0A7W9SI13</accession>
<evidence type="ECO:0000313" key="3">
    <source>
        <dbReference type="EMBL" id="MBB6041805.1"/>
    </source>
</evidence>
<keyword evidence="2" id="KW-1133">Transmembrane helix</keyword>
<feature type="compositionally biased region" description="Low complexity" evidence="1">
    <location>
        <begin position="486"/>
        <end position="497"/>
    </location>
</feature>
<keyword evidence="2" id="KW-0812">Transmembrane</keyword>
<feature type="compositionally biased region" description="Basic and acidic residues" evidence="1">
    <location>
        <begin position="318"/>
        <end position="349"/>
    </location>
</feature>
<feature type="transmembrane region" description="Helical" evidence="2">
    <location>
        <begin position="48"/>
        <end position="66"/>
    </location>
</feature>
<feature type="region of interest" description="Disordered" evidence="1">
    <location>
        <begin position="236"/>
        <end position="266"/>
    </location>
</feature>
<dbReference type="EMBL" id="JACHHH010000009">
    <property type="protein sequence ID" value="MBB6041805.1"/>
    <property type="molecule type" value="Genomic_DNA"/>
</dbReference>
<protein>
    <submittedName>
        <fullName evidence="3">Uncharacterized protein</fullName>
    </submittedName>
</protein>
<name>A0A7W9SI13_9FIRM</name>
<dbReference type="AlphaFoldDB" id="A0A7W9SI13"/>
<feature type="region of interest" description="Disordered" evidence="1">
    <location>
        <begin position="1"/>
        <end position="36"/>
    </location>
</feature>
<evidence type="ECO:0000256" key="1">
    <source>
        <dbReference type="SAM" id="MobiDB-lite"/>
    </source>
</evidence>
<feature type="compositionally biased region" description="Low complexity" evidence="1">
    <location>
        <begin position="23"/>
        <end position="36"/>
    </location>
</feature>
<proteinExistence type="predicted"/>
<feature type="compositionally biased region" description="Acidic residues" evidence="1">
    <location>
        <begin position="242"/>
        <end position="255"/>
    </location>
</feature>
<feature type="region of interest" description="Disordered" evidence="1">
    <location>
        <begin position="318"/>
        <end position="353"/>
    </location>
</feature>
<feature type="compositionally biased region" description="Low complexity" evidence="1">
    <location>
        <begin position="256"/>
        <end position="265"/>
    </location>
</feature>
<dbReference type="RefSeq" id="WP_183684375.1">
    <property type="nucleotide sequence ID" value="NZ_JACHHH010000009.1"/>
</dbReference>
<evidence type="ECO:0000256" key="2">
    <source>
        <dbReference type="SAM" id="Phobius"/>
    </source>
</evidence>
<evidence type="ECO:0000313" key="4">
    <source>
        <dbReference type="Proteomes" id="UP000522163"/>
    </source>
</evidence>
<dbReference type="Proteomes" id="UP000522163">
    <property type="component" value="Unassembled WGS sequence"/>
</dbReference>
<sequence length="719" mass="79524">MNSSNFSQEQQENGGASGSAGQAENTGKAGNTGNTENTGNGRYKLMQYLPFLVLLVAILLLFLLFLHRKSGEIGEEEAFSSDYSRAYGSYLAHLEEKGEAISSYVWQYGGQDVEDAGEDAEQKEGKTVLLWDIFGDDTPELLYIEGNSGKEDGRVSQADLQVYSFTGGRLEPLCTMDSLDVFAGGGVNYTLFQIQGEKTLYLYREEYDGQMLERLYRLNNGSLPLSFEEIASHSYEPFGGEDAGEEAGENVEDSAGETAGEGSSGQYMLHGKEVKEQDYLTLWEGLKKKQSRILLSNGKNSKFKDSQDTVDVMQKTEDKASNTLDESQKPENQPEKSTDTSENNEKEQKNSINQAVTASVKNIALSYNEALFFLQGQILKEGDDSDILLESLPDSLLLSILENLEQGSPSTGEVKNMEILSVKKEAMAYRILLNFISESFPEEQYRYCLVAEDAGEQGLTFAVQNMAEASAEEKSKIESLAQALQEETAGQAGEGTEANGGGQAIESAPQTEAVPAETEAPATQAATEAVNNASANKGTWKEKFYEFVKNERYRNDVDIFDWASAIIALYDITNDGVPELLVGNQNGSSYSYTCFYRATENGVRKIEGNMSVYSGTAYAGYSKNRNYPGLFGGLWFRGNADDYETGLNRMYYYYYDGSKIDSTEIATYTYTDDDVRHDEPVTTDAALYAAYLDKGYIDYIPAPDALKMGWDNFVKKYPY</sequence>
<feature type="region of interest" description="Disordered" evidence="1">
    <location>
        <begin position="486"/>
        <end position="533"/>
    </location>
</feature>
<comment type="caution">
    <text evidence="3">The sequence shown here is derived from an EMBL/GenBank/DDBJ whole genome shotgun (WGS) entry which is preliminary data.</text>
</comment>
<reference evidence="3 4" key="1">
    <citation type="submission" date="2020-08" db="EMBL/GenBank/DDBJ databases">
        <title>Genomic Encyclopedia of Type Strains, Phase IV (KMG-IV): sequencing the most valuable type-strain genomes for metagenomic binning, comparative biology and taxonomic classification.</title>
        <authorList>
            <person name="Goeker M."/>
        </authorList>
    </citation>
    <scope>NUCLEOTIDE SEQUENCE [LARGE SCALE GENOMIC DNA]</scope>
    <source>
        <strain evidence="3 4">DSM 17245</strain>
    </source>
</reference>